<proteinExistence type="predicted"/>
<name>A0A8I1WCB5_BACIU</name>
<dbReference type="EMBL" id="JAGFPW010000005">
    <property type="protein sequence ID" value="MBO3794306.1"/>
    <property type="molecule type" value="Genomic_DNA"/>
</dbReference>
<sequence>MLFSYYLDPLKAHLLNCHFRVIQFTEKTGGEIEITFTAEISEKINGITKKSETKTSTFKFPANQKGEVKHDIDFTRVRYAEQKKWIFTVKNNKDTQQSVTLGLISSTANKNPLGLDVYHDSSEFEAQLKANNLSILEKNYIAPVLPQTLVHETFDKAGYPDRFSSFTAVYDEIGKNYTVKDFRQDFLEEVPERTAFTIKLDIAPLNVNPIEGNAIFNLAIPNLGEFNLTKISLDYLIHNGTTSDYVRAYFDEALNVSDFYSEPIILNKGKLIIEGDGEGNLVVTYGGKTIKTVYDPTKTFSYIDFKGGVNVTKEEDQNNVNNLIPSKLDNINVTYYK</sequence>
<evidence type="ECO:0000313" key="2">
    <source>
        <dbReference type="Proteomes" id="UP000665181"/>
    </source>
</evidence>
<evidence type="ECO:0000313" key="1">
    <source>
        <dbReference type="EMBL" id="MBO3794306.1"/>
    </source>
</evidence>
<reference evidence="1" key="1">
    <citation type="submission" date="2021-03" db="EMBL/GenBank/DDBJ databases">
        <title>Isolation of Bacillus subtilis from fermented food sample.</title>
        <authorList>
            <person name="Lakshmanan V."/>
            <person name="Athira K."/>
            <person name="Rajagopal K."/>
        </authorList>
    </citation>
    <scope>NUCLEOTIDE SEQUENCE</scope>
    <source>
        <strain evidence="1">S1</strain>
    </source>
</reference>
<gene>
    <name evidence="1" type="ORF">J5227_08285</name>
</gene>
<dbReference type="RefSeq" id="WP_163190228.1">
    <property type="nucleotide sequence ID" value="NZ_JAGFPW010000005.1"/>
</dbReference>
<organism evidence="1 2">
    <name type="scientific">Bacillus subtilis</name>
    <dbReference type="NCBI Taxonomy" id="1423"/>
    <lineage>
        <taxon>Bacteria</taxon>
        <taxon>Bacillati</taxon>
        <taxon>Bacillota</taxon>
        <taxon>Bacilli</taxon>
        <taxon>Bacillales</taxon>
        <taxon>Bacillaceae</taxon>
        <taxon>Bacillus</taxon>
    </lineage>
</organism>
<protein>
    <submittedName>
        <fullName evidence="1">Uncharacterized protein</fullName>
    </submittedName>
</protein>
<comment type="caution">
    <text evidence="1">The sequence shown here is derived from an EMBL/GenBank/DDBJ whole genome shotgun (WGS) entry which is preliminary data.</text>
</comment>
<dbReference type="AlphaFoldDB" id="A0A8I1WCB5"/>
<dbReference type="Proteomes" id="UP000665181">
    <property type="component" value="Unassembled WGS sequence"/>
</dbReference>
<accession>A0A8I1WCB5</accession>